<dbReference type="GO" id="GO:0005524">
    <property type="term" value="F:ATP binding"/>
    <property type="evidence" value="ECO:0007669"/>
    <property type="project" value="UniProtKB-UniRule"/>
</dbReference>
<keyword evidence="3" id="KW-0723">Serine/threonine-protein kinase</keyword>
<keyword evidence="4" id="KW-0808">Transferase</keyword>
<protein>
    <recommendedName>
        <fullName evidence="2">non-specific serine/threonine protein kinase</fullName>
        <ecNumber evidence="2">2.7.11.1</ecNumber>
    </recommendedName>
</protein>
<dbReference type="PROSITE" id="PS50011">
    <property type="entry name" value="PROTEIN_KINASE_DOM"/>
    <property type="match status" value="1"/>
</dbReference>
<keyword evidence="6" id="KW-0418">Kinase</keyword>
<organism evidence="13 14">
    <name type="scientific">Amborella trichopoda</name>
    <dbReference type="NCBI Taxonomy" id="13333"/>
    <lineage>
        <taxon>Eukaryota</taxon>
        <taxon>Viridiplantae</taxon>
        <taxon>Streptophyta</taxon>
        <taxon>Embryophyta</taxon>
        <taxon>Tracheophyta</taxon>
        <taxon>Spermatophyta</taxon>
        <taxon>Magnoliopsida</taxon>
        <taxon>Amborellales</taxon>
        <taxon>Amborellaceae</taxon>
        <taxon>Amborella</taxon>
    </lineage>
</organism>
<evidence type="ECO:0000256" key="3">
    <source>
        <dbReference type="ARBA" id="ARBA00022527"/>
    </source>
</evidence>
<evidence type="ECO:0000256" key="7">
    <source>
        <dbReference type="ARBA" id="ARBA00022840"/>
    </source>
</evidence>
<dbReference type="Gene3D" id="1.10.510.10">
    <property type="entry name" value="Transferase(Phosphotransferase) domain 1"/>
    <property type="match status" value="2"/>
</dbReference>
<reference evidence="14" key="1">
    <citation type="journal article" date="2013" name="Science">
        <title>The Amborella genome and the evolution of flowering plants.</title>
        <authorList>
            <consortium name="Amborella Genome Project"/>
        </authorList>
    </citation>
    <scope>NUCLEOTIDE SEQUENCE [LARGE SCALE GENOMIC DNA]</scope>
</reference>
<evidence type="ECO:0000256" key="1">
    <source>
        <dbReference type="ARBA" id="ARBA00010507"/>
    </source>
</evidence>
<evidence type="ECO:0000256" key="2">
    <source>
        <dbReference type="ARBA" id="ARBA00012513"/>
    </source>
</evidence>
<dbReference type="InterPro" id="IPR001245">
    <property type="entry name" value="Ser-Thr/Tyr_kinase_cat_dom"/>
</dbReference>
<evidence type="ECO:0000256" key="6">
    <source>
        <dbReference type="ARBA" id="ARBA00022777"/>
    </source>
</evidence>
<dbReference type="InterPro" id="IPR000719">
    <property type="entry name" value="Prot_kinase_dom"/>
</dbReference>
<dbReference type="InterPro" id="IPR017441">
    <property type="entry name" value="Protein_kinase_ATP_BS"/>
</dbReference>
<dbReference type="InterPro" id="IPR051681">
    <property type="entry name" value="Ser/Thr_Kinases-Pseudokinases"/>
</dbReference>
<dbReference type="InterPro" id="IPR055164">
    <property type="entry name" value="EDR1/CTR1/ARMC3-like_pept-like"/>
</dbReference>
<evidence type="ECO:0000256" key="5">
    <source>
        <dbReference type="ARBA" id="ARBA00022741"/>
    </source>
</evidence>
<feature type="compositionally biased region" description="Basic and acidic residues" evidence="11">
    <location>
        <begin position="21"/>
        <end position="38"/>
    </location>
</feature>
<comment type="catalytic activity">
    <reaction evidence="8">
        <text>L-threonyl-[protein] + ATP = O-phospho-L-threonyl-[protein] + ADP + H(+)</text>
        <dbReference type="Rhea" id="RHEA:46608"/>
        <dbReference type="Rhea" id="RHEA-COMP:11060"/>
        <dbReference type="Rhea" id="RHEA-COMP:11605"/>
        <dbReference type="ChEBI" id="CHEBI:15378"/>
        <dbReference type="ChEBI" id="CHEBI:30013"/>
        <dbReference type="ChEBI" id="CHEBI:30616"/>
        <dbReference type="ChEBI" id="CHEBI:61977"/>
        <dbReference type="ChEBI" id="CHEBI:456216"/>
        <dbReference type="EC" id="2.7.11.1"/>
    </reaction>
</comment>
<proteinExistence type="inferred from homology"/>
<sequence length="932" mass="104766">MPRRSLGYGLLPRCESLDLNRSRPIKGGEDFHEDRSREGPSGPSVAPATGFALLRHGNMDSGDNFGNRTVFGDYNAEKQVFGINYSGNPVSSMKNGEDKCGRVFMENYGKNSFPEIDFGDNDGVFSDVNYSGDHVPVIGFGQNKSDEVLSGIYYSRKSKTLMTNSSGEKWGGTFLANSGIDTSIALSPRDFRENKPDQVFIGVNSGKNGVLPKIYMGDYYNREMLRVKSNGKFRNNSSQVLLDDSDVNPLLARNFLENKFDQLLEKQYDEVLLGSGSSENWASGMDFNETWYNRGPVVEDPGRNKVQQLGCQFHRILDGSDCEANLNLDLLPSRFGGMYIKDDGLRASVLRTQESYWLQMAHARHLAMLVNEENNLQEYGSKVEAVSYRFWVNGCLSYFDRISDGFYNIMGMNPYLWMMCNEMEERTCLPSLASLKEVDPNNSFLEVVLVDKERDSHLKELLDEALYLYNATVSTLELVNKLGRLVCISMGGTFPLEHDLFMHWQVSNKKLRDCQGCCVLPIGSLSMGLCRHRSILFKALADHIGLPCRIARGCTYCASEYASSCLVKFRFDREYVIDLVADPGMVHNPGAFINGPSPSPMFSPFRIPNMKHRQQAYADSAFFEHKIVISGDTQNLGAHVAGSVELDCVNRGNFSGESCVTQCSNPQCVPVIKNSIVKSKLEMPNQRDQEHVKKVKSCEGLNNLSTTVPGYLNLEPSLAMDWLEISWDELHIKERIGAGSFGTVHRAEWHGSDVAVKVLTDQDFHEDQLKEFLREVAIMKRVRHPNVVLFMGAVTKPPHLSIVTEYLPRGSLYRLIHRTAGNEILDKRRRLRMVLDVAKVINYLHCLNPPIVHWDLKSPNLLVDKNWAVKVVGAVAFQNRRLPIPQNTSPVLTAIMESCWANDPKQRPSFTTIVDSLKKLLRSPQLVNMGSP</sequence>
<dbReference type="PANTHER" id="PTHR44329:SF96">
    <property type="entry name" value="OS04G0610900 PROTEIN"/>
    <property type="match status" value="1"/>
</dbReference>
<dbReference type="GO" id="GO:0004674">
    <property type="term" value="F:protein serine/threonine kinase activity"/>
    <property type="evidence" value="ECO:0000318"/>
    <property type="project" value="GO_Central"/>
</dbReference>
<dbReference type="STRING" id="13333.U5CW63"/>
<evidence type="ECO:0000313" key="13">
    <source>
        <dbReference type="EMBL" id="ERN14379.1"/>
    </source>
</evidence>
<dbReference type="PROSITE" id="PS00107">
    <property type="entry name" value="PROTEIN_KINASE_ATP"/>
    <property type="match status" value="1"/>
</dbReference>
<accession>U5CW63</accession>
<feature type="region of interest" description="Disordered" evidence="11">
    <location>
        <begin position="21"/>
        <end position="49"/>
    </location>
</feature>
<dbReference type="PANTHER" id="PTHR44329">
    <property type="entry name" value="SERINE/THREONINE-PROTEIN KINASE TNNI3K-RELATED"/>
    <property type="match status" value="1"/>
</dbReference>
<evidence type="ECO:0000256" key="9">
    <source>
        <dbReference type="ARBA" id="ARBA00048679"/>
    </source>
</evidence>
<evidence type="ECO:0000256" key="4">
    <source>
        <dbReference type="ARBA" id="ARBA00022679"/>
    </source>
</evidence>
<dbReference type="GO" id="GO:0007165">
    <property type="term" value="P:signal transduction"/>
    <property type="evidence" value="ECO:0000318"/>
    <property type="project" value="GO_Central"/>
</dbReference>
<evidence type="ECO:0000259" key="12">
    <source>
        <dbReference type="PROSITE" id="PS50011"/>
    </source>
</evidence>
<keyword evidence="7 10" id="KW-0067">ATP-binding</keyword>
<dbReference type="EMBL" id="KI392557">
    <property type="protein sequence ID" value="ERN14379.1"/>
    <property type="molecule type" value="Genomic_DNA"/>
</dbReference>
<keyword evidence="5 10" id="KW-0547">Nucleotide-binding</keyword>
<dbReference type="InterPro" id="IPR008271">
    <property type="entry name" value="Ser/Thr_kinase_AS"/>
</dbReference>
<dbReference type="EC" id="2.7.11.1" evidence="2"/>
<comment type="catalytic activity">
    <reaction evidence="9">
        <text>L-seryl-[protein] + ATP = O-phospho-L-seryl-[protein] + ADP + H(+)</text>
        <dbReference type="Rhea" id="RHEA:17989"/>
        <dbReference type="Rhea" id="RHEA-COMP:9863"/>
        <dbReference type="Rhea" id="RHEA-COMP:11604"/>
        <dbReference type="ChEBI" id="CHEBI:15378"/>
        <dbReference type="ChEBI" id="CHEBI:29999"/>
        <dbReference type="ChEBI" id="CHEBI:30616"/>
        <dbReference type="ChEBI" id="CHEBI:83421"/>
        <dbReference type="ChEBI" id="CHEBI:456216"/>
        <dbReference type="EC" id="2.7.11.1"/>
    </reaction>
</comment>
<dbReference type="Pfam" id="PF07714">
    <property type="entry name" value="PK_Tyr_Ser-Thr"/>
    <property type="match status" value="2"/>
</dbReference>
<comment type="similarity">
    <text evidence="1">Belongs to the protein kinase superfamily. TKL Ser/Thr protein kinase family. RAF subfamily.</text>
</comment>
<evidence type="ECO:0000256" key="10">
    <source>
        <dbReference type="PROSITE-ProRule" id="PRU10141"/>
    </source>
</evidence>
<dbReference type="PROSITE" id="PS00108">
    <property type="entry name" value="PROTEIN_KINASE_ST"/>
    <property type="match status" value="1"/>
</dbReference>
<dbReference type="SUPFAM" id="SSF56112">
    <property type="entry name" value="Protein kinase-like (PK-like)"/>
    <property type="match status" value="1"/>
</dbReference>
<dbReference type="Pfam" id="PF14381">
    <property type="entry name" value="EDR1_CTR1_ARMC3_pept"/>
    <property type="match status" value="1"/>
</dbReference>
<dbReference type="HOGENOM" id="CLU_314075_0_0_1"/>
<dbReference type="AlphaFoldDB" id="U5CW63"/>
<evidence type="ECO:0000256" key="8">
    <source>
        <dbReference type="ARBA" id="ARBA00047899"/>
    </source>
</evidence>
<keyword evidence="14" id="KW-1185">Reference proteome</keyword>
<dbReference type="eggNOG" id="KOG0192">
    <property type="taxonomic scope" value="Eukaryota"/>
</dbReference>
<dbReference type="Gramene" id="ERN14379">
    <property type="protein sequence ID" value="ERN14379"/>
    <property type="gene ID" value="AMTR_s00033p00228320"/>
</dbReference>
<feature type="domain" description="Protein kinase" evidence="12">
    <location>
        <begin position="730"/>
        <end position="932"/>
    </location>
</feature>
<evidence type="ECO:0000256" key="11">
    <source>
        <dbReference type="SAM" id="MobiDB-lite"/>
    </source>
</evidence>
<dbReference type="Gene3D" id="3.30.200.20">
    <property type="entry name" value="Phosphorylase Kinase, domain 1"/>
    <property type="match status" value="1"/>
</dbReference>
<evidence type="ECO:0000313" key="14">
    <source>
        <dbReference type="Proteomes" id="UP000017836"/>
    </source>
</evidence>
<dbReference type="SMART" id="SM00220">
    <property type="entry name" value="S_TKc"/>
    <property type="match status" value="1"/>
</dbReference>
<feature type="binding site" evidence="10">
    <location>
        <position position="757"/>
    </location>
    <ligand>
        <name>ATP</name>
        <dbReference type="ChEBI" id="CHEBI:30616"/>
    </ligand>
</feature>
<name>U5CW63_AMBTC</name>
<dbReference type="FunFam" id="3.30.200.20:FF:000060">
    <property type="entry name" value="Serine/threonine-protein kinase isoform 1"/>
    <property type="match status" value="1"/>
</dbReference>
<dbReference type="InterPro" id="IPR011009">
    <property type="entry name" value="Kinase-like_dom_sf"/>
</dbReference>
<dbReference type="Proteomes" id="UP000017836">
    <property type="component" value="Unassembled WGS sequence"/>
</dbReference>
<gene>
    <name evidence="13" type="ORF">AMTR_s00033p00228320</name>
</gene>